<proteinExistence type="predicted"/>
<accession>A0AAV5IDE6</accession>
<dbReference type="EMBL" id="BPVZ01000015">
    <property type="protein sequence ID" value="GKU99941.1"/>
    <property type="molecule type" value="Genomic_DNA"/>
</dbReference>
<feature type="chain" id="PRO_5043831566" evidence="1">
    <location>
        <begin position="19"/>
        <end position="48"/>
    </location>
</feature>
<sequence length="48" mass="5445">MGLCLIAIKLHILIQGEGCKGEICRWQRMTTSSTGCGGEWCRTWQNKF</sequence>
<gene>
    <name evidence="2" type="ORF">SLEP1_g12715</name>
</gene>
<protein>
    <submittedName>
        <fullName evidence="2">Uncharacterized protein</fullName>
    </submittedName>
</protein>
<feature type="signal peptide" evidence="1">
    <location>
        <begin position="1"/>
        <end position="18"/>
    </location>
</feature>
<organism evidence="2 3">
    <name type="scientific">Rubroshorea leprosula</name>
    <dbReference type="NCBI Taxonomy" id="152421"/>
    <lineage>
        <taxon>Eukaryota</taxon>
        <taxon>Viridiplantae</taxon>
        <taxon>Streptophyta</taxon>
        <taxon>Embryophyta</taxon>
        <taxon>Tracheophyta</taxon>
        <taxon>Spermatophyta</taxon>
        <taxon>Magnoliopsida</taxon>
        <taxon>eudicotyledons</taxon>
        <taxon>Gunneridae</taxon>
        <taxon>Pentapetalae</taxon>
        <taxon>rosids</taxon>
        <taxon>malvids</taxon>
        <taxon>Malvales</taxon>
        <taxon>Dipterocarpaceae</taxon>
        <taxon>Rubroshorea</taxon>
    </lineage>
</organism>
<keyword evidence="3" id="KW-1185">Reference proteome</keyword>
<evidence type="ECO:0000313" key="3">
    <source>
        <dbReference type="Proteomes" id="UP001054252"/>
    </source>
</evidence>
<evidence type="ECO:0000313" key="2">
    <source>
        <dbReference type="EMBL" id="GKU99941.1"/>
    </source>
</evidence>
<keyword evidence="1" id="KW-0732">Signal</keyword>
<dbReference type="Proteomes" id="UP001054252">
    <property type="component" value="Unassembled WGS sequence"/>
</dbReference>
<dbReference type="AlphaFoldDB" id="A0AAV5IDE6"/>
<name>A0AAV5IDE6_9ROSI</name>
<reference evidence="2 3" key="1">
    <citation type="journal article" date="2021" name="Commun. Biol.">
        <title>The genome of Shorea leprosula (Dipterocarpaceae) highlights the ecological relevance of drought in aseasonal tropical rainforests.</title>
        <authorList>
            <person name="Ng K.K.S."/>
            <person name="Kobayashi M.J."/>
            <person name="Fawcett J.A."/>
            <person name="Hatakeyama M."/>
            <person name="Paape T."/>
            <person name="Ng C.H."/>
            <person name="Ang C.C."/>
            <person name="Tnah L.H."/>
            <person name="Lee C.T."/>
            <person name="Nishiyama T."/>
            <person name="Sese J."/>
            <person name="O'Brien M.J."/>
            <person name="Copetti D."/>
            <person name="Mohd Noor M.I."/>
            <person name="Ong R.C."/>
            <person name="Putra M."/>
            <person name="Sireger I.Z."/>
            <person name="Indrioko S."/>
            <person name="Kosugi Y."/>
            <person name="Izuno A."/>
            <person name="Isagi Y."/>
            <person name="Lee S.L."/>
            <person name="Shimizu K.K."/>
        </authorList>
    </citation>
    <scope>NUCLEOTIDE SEQUENCE [LARGE SCALE GENOMIC DNA]</scope>
    <source>
        <strain evidence="2">214</strain>
    </source>
</reference>
<evidence type="ECO:0000256" key="1">
    <source>
        <dbReference type="SAM" id="SignalP"/>
    </source>
</evidence>
<comment type="caution">
    <text evidence="2">The sequence shown here is derived from an EMBL/GenBank/DDBJ whole genome shotgun (WGS) entry which is preliminary data.</text>
</comment>